<organism evidence="1 2">
    <name type="scientific">Rickenella mellea</name>
    <dbReference type="NCBI Taxonomy" id="50990"/>
    <lineage>
        <taxon>Eukaryota</taxon>
        <taxon>Fungi</taxon>
        <taxon>Dikarya</taxon>
        <taxon>Basidiomycota</taxon>
        <taxon>Agaricomycotina</taxon>
        <taxon>Agaricomycetes</taxon>
        <taxon>Hymenochaetales</taxon>
        <taxon>Rickenellaceae</taxon>
        <taxon>Rickenella</taxon>
    </lineage>
</organism>
<evidence type="ECO:0000313" key="1">
    <source>
        <dbReference type="EMBL" id="TDL15806.1"/>
    </source>
</evidence>
<dbReference type="VEuPathDB" id="FungiDB:BD410DRAFT_796009"/>
<dbReference type="AlphaFoldDB" id="A0A4Y7PL78"/>
<gene>
    <name evidence="1" type="ORF">BD410DRAFT_796009</name>
</gene>
<evidence type="ECO:0000313" key="2">
    <source>
        <dbReference type="Proteomes" id="UP000294933"/>
    </source>
</evidence>
<proteinExistence type="predicted"/>
<name>A0A4Y7PL78_9AGAM</name>
<sequence length="261" mass="29329">MSNPSSNPDVKTDKDILDYEPEEVVDIALQALQNVNIKLVEWRALLYRRMKVPVRVTNYSYIVPDDDLENASIILAGMDLPLSPPSRLALKTSGDFAAKGRFHRITQTTLTSCVQHLVLYPLSFSTLSFSETTPESPYHVETSHRCTSIYVPRPPAVYASIIRVMLKYPRYCATRTVLDSDLSELVGYNLLGLECGYVDPKDEELWQALQIDRRISEAVCIVVQWGCDHAWREGEEWMGDALAGVVQGNVDIGDLPHKLSS</sequence>
<dbReference type="OrthoDB" id="4202165at2759"/>
<dbReference type="Proteomes" id="UP000294933">
    <property type="component" value="Unassembled WGS sequence"/>
</dbReference>
<protein>
    <submittedName>
        <fullName evidence="1">Uncharacterized protein</fullName>
    </submittedName>
</protein>
<keyword evidence="2" id="KW-1185">Reference proteome</keyword>
<accession>A0A4Y7PL78</accession>
<dbReference type="EMBL" id="ML170261">
    <property type="protein sequence ID" value="TDL15806.1"/>
    <property type="molecule type" value="Genomic_DNA"/>
</dbReference>
<reference evidence="1 2" key="1">
    <citation type="submission" date="2018-06" db="EMBL/GenBank/DDBJ databases">
        <title>A transcriptomic atlas of mushroom development highlights an independent origin of complex multicellularity.</title>
        <authorList>
            <consortium name="DOE Joint Genome Institute"/>
            <person name="Krizsan K."/>
            <person name="Almasi E."/>
            <person name="Merenyi Z."/>
            <person name="Sahu N."/>
            <person name="Viragh M."/>
            <person name="Koszo T."/>
            <person name="Mondo S."/>
            <person name="Kiss B."/>
            <person name="Balint B."/>
            <person name="Kues U."/>
            <person name="Barry K."/>
            <person name="Hegedus J.C."/>
            <person name="Henrissat B."/>
            <person name="Johnson J."/>
            <person name="Lipzen A."/>
            <person name="Ohm R."/>
            <person name="Nagy I."/>
            <person name="Pangilinan J."/>
            <person name="Yan J."/>
            <person name="Xiong Y."/>
            <person name="Grigoriev I.V."/>
            <person name="Hibbett D.S."/>
            <person name="Nagy L.G."/>
        </authorList>
    </citation>
    <scope>NUCLEOTIDE SEQUENCE [LARGE SCALE GENOMIC DNA]</scope>
    <source>
        <strain evidence="1 2">SZMC22713</strain>
    </source>
</reference>